<dbReference type="OrthoDB" id="4188787at2759"/>
<evidence type="ECO:0000313" key="3">
    <source>
        <dbReference type="Proteomes" id="UP000091918"/>
    </source>
</evidence>
<evidence type="ECO:0000256" key="1">
    <source>
        <dbReference type="SAM" id="MobiDB-lite"/>
    </source>
</evidence>
<comment type="caution">
    <text evidence="2">The sequence shown here is derived from an EMBL/GenBank/DDBJ whole genome shotgun (WGS) entry which is preliminary data.</text>
</comment>
<dbReference type="Proteomes" id="UP000091918">
    <property type="component" value="Unassembled WGS sequence"/>
</dbReference>
<organism evidence="2 3">
    <name type="scientific">Emergomyces africanus</name>
    <dbReference type="NCBI Taxonomy" id="1955775"/>
    <lineage>
        <taxon>Eukaryota</taxon>
        <taxon>Fungi</taxon>
        <taxon>Dikarya</taxon>
        <taxon>Ascomycota</taxon>
        <taxon>Pezizomycotina</taxon>
        <taxon>Eurotiomycetes</taxon>
        <taxon>Eurotiomycetidae</taxon>
        <taxon>Onygenales</taxon>
        <taxon>Ajellomycetaceae</taxon>
        <taxon>Emergomyces</taxon>
    </lineage>
</organism>
<reference evidence="2 3" key="1">
    <citation type="submission" date="2015-07" db="EMBL/GenBank/DDBJ databases">
        <title>Emmonsia species relationships and genome sequence.</title>
        <authorList>
            <person name="Cuomo C.A."/>
            <person name="Schwartz I.S."/>
            <person name="Kenyon C."/>
            <person name="de Hoog G.S."/>
            <person name="Govender N.P."/>
            <person name="Botha A."/>
            <person name="Moreno L."/>
            <person name="de Vries M."/>
            <person name="Munoz J.F."/>
            <person name="Stielow J.B."/>
        </authorList>
    </citation>
    <scope>NUCLEOTIDE SEQUENCE [LARGE SCALE GENOMIC DNA]</scope>
    <source>
        <strain evidence="2 3">CBS 136260</strain>
    </source>
</reference>
<protein>
    <submittedName>
        <fullName evidence="2">Uncharacterized protein</fullName>
    </submittedName>
</protein>
<evidence type="ECO:0000313" key="2">
    <source>
        <dbReference type="EMBL" id="OAX83292.1"/>
    </source>
</evidence>
<sequence>MVIFSTTTNSFPLSLKPQSHLARRRAQYSVVLVDGGPKSTTKPHAGLLVTIPPLITETLVSTSTAIEPSSPTPTKRPSTESSYLSSLTTVTPTPHRTTSSASVSASSTTHTYIPSSASPPFIQPVPTGGFRLQPSHTAIGISYPTPSLIPQLRSGLRNGTYHLPTPSIWLPN</sequence>
<accession>A0A1B7P2L9</accession>
<dbReference type="EMBL" id="LGUA01000192">
    <property type="protein sequence ID" value="OAX83292.1"/>
    <property type="molecule type" value="Genomic_DNA"/>
</dbReference>
<keyword evidence="3" id="KW-1185">Reference proteome</keyword>
<feature type="region of interest" description="Disordered" evidence="1">
    <location>
        <begin position="62"/>
        <end position="120"/>
    </location>
</feature>
<proteinExistence type="predicted"/>
<name>A0A1B7P2L9_9EURO</name>
<dbReference type="AlphaFoldDB" id="A0A1B7P2L9"/>
<gene>
    <name evidence="2" type="ORF">ACJ72_02345</name>
</gene>
<feature type="compositionally biased region" description="Low complexity" evidence="1">
    <location>
        <begin position="68"/>
        <end position="111"/>
    </location>
</feature>